<keyword evidence="2" id="KW-1185">Reference proteome</keyword>
<gene>
    <name evidence="1" type="ORF">E2493_00885</name>
</gene>
<dbReference type="EMBL" id="SPDV01000001">
    <property type="protein sequence ID" value="TFI60298.1"/>
    <property type="molecule type" value="Genomic_DNA"/>
</dbReference>
<reference evidence="1 2" key="1">
    <citation type="submission" date="2019-03" db="EMBL/GenBank/DDBJ databases">
        <title>Genome sequence of Sphingomonas sp. 17J27-24.</title>
        <authorList>
            <person name="Kim M."/>
            <person name="Maeng S."/>
            <person name="Sathiyaraj S."/>
        </authorList>
    </citation>
    <scope>NUCLEOTIDE SEQUENCE [LARGE SCALE GENOMIC DNA]</scope>
    <source>
        <strain evidence="1 2">17J27-24</strain>
    </source>
</reference>
<dbReference type="AlphaFoldDB" id="A0A4Y8ZW94"/>
<accession>A0A4Y8ZW94</accession>
<dbReference type="InterPro" id="IPR027417">
    <property type="entry name" value="P-loop_NTPase"/>
</dbReference>
<keyword evidence="1" id="KW-0808">Transferase</keyword>
<comment type="caution">
    <text evidence="1">The sequence shown here is derived from an EMBL/GenBank/DDBJ whole genome shotgun (WGS) entry which is preliminary data.</text>
</comment>
<dbReference type="Pfam" id="PF13469">
    <property type="entry name" value="Sulfotransfer_3"/>
    <property type="match status" value="1"/>
</dbReference>
<name>A0A4Y8ZW94_9SPHN</name>
<dbReference type="SUPFAM" id="SSF52540">
    <property type="entry name" value="P-loop containing nucleoside triphosphate hydrolases"/>
    <property type="match status" value="1"/>
</dbReference>
<evidence type="ECO:0000313" key="1">
    <source>
        <dbReference type="EMBL" id="TFI60298.1"/>
    </source>
</evidence>
<dbReference type="PANTHER" id="PTHR10704:SF44">
    <property type="entry name" value="LD35051P-RELATED"/>
    <property type="match status" value="1"/>
</dbReference>
<dbReference type="GO" id="GO:0006790">
    <property type="term" value="P:sulfur compound metabolic process"/>
    <property type="evidence" value="ECO:0007669"/>
    <property type="project" value="TreeGrafter"/>
</dbReference>
<dbReference type="GO" id="GO:0006044">
    <property type="term" value="P:N-acetylglucosamine metabolic process"/>
    <property type="evidence" value="ECO:0007669"/>
    <property type="project" value="TreeGrafter"/>
</dbReference>
<evidence type="ECO:0000313" key="2">
    <source>
        <dbReference type="Proteomes" id="UP000298213"/>
    </source>
</evidence>
<dbReference type="InterPro" id="IPR051135">
    <property type="entry name" value="Gal/GlcNAc/GalNAc_ST"/>
</dbReference>
<dbReference type="PANTHER" id="PTHR10704">
    <property type="entry name" value="CARBOHYDRATE SULFOTRANSFERASE"/>
    <property type="match status" value="1"/>
</dbReference>
<dbReference type="Gene3D" id="3.40.50.300">
    <property type="entry name" value="P-loop containing nucleotide triphosphate hydrolases"/>
    <property type="match status" value="1"/>
</dbReference>
<sequence>MARLTVRRLLERYRLSPVWWANLGPFSAFIAKRSVPQLQPLLIVSHPRSGSTWVGRTLGRSASALYLHEPLTLSHLQRDPGSPVFAFAAGLPPPLYAGAASAAAIALPAFPPNIVSSPSQWTLTGRCRKRLVVKEVNPLSIGWLARLLSARVVYLVRHPAGVAASFARMGWLEDLGPVGLERRFGRRKAAELQADPRLRSVWHRMGAVQALVHRQAADQLATVASSTVVQYEDLCTTPQSGFRSLCEFAGLAWDSAIEETVARDCFVADHEPRDSYGVVRNSRQMRAAWRQDLGQAELRDLREGYQAIGAPFYAADHWWEP</sequence>
<proteinExistence type="predicted"/>
<protein>
    <submittedName>
        <fullName evidence="1">Sulfotransferase</fullName>
    </submittedName>
</protein>
<dbReference type="RefSeq" id="WP_135082761.1">
    <property type="nucleotide sequence ID" value="NZ_SPDV01000001.1"/>
</dbReference>
<dbReference type="Proteomes" id="UP000298213">
    <property type="component" value="Unassembled WGS sequence"/>
</dbReference>
<dbReference type="GO" id="GO:0001517">
    <property type="term" value="F:N-acetylglucosamine 6-O-sulfotransferase activity"/>
    <property type="evidence" value="ECO:0007669"/>
    <property type="project" value="TreeGrafter"/>
</dbReference>
<organism evidence="1 2">
    <name type="scientific">Sphingomonas parva</name>
    <dbReference type="NCBI Taxonomy" id="2555898"/>
    <lineage>
        <taxon>Bacteria</taxon>
        <taxon>Pseudomonadati</taxon>
        <taxon>Pseudomonadota</taxon>
        <taxon>Alphaproteobacteria</taxon>
        <taxon>Sphingomonadales</taxon>
        <taxon>Sphingomonadaceae</taxon>
        <taxon>Sphingomonas</taxon>
    </lineage>
</organism>
<dbReference type="OrthoDB" id="1431348at2"/>